<comment type="caution">
    <text evidence="1">The sequence shown here is derived from an EMBL/GenBank/DDBJ whole genome shotgun (WGS) entry which is preliminary data.</text>
</comment>
<proteinExistence type="predicted"/>
<reference evidence="1" key="1">
    <citation type="submission" date="2022-08" db="EMBL/GenBank/DDBJ databases">
        <authorList>
            <person name="Gutierrez-Valencia J."/>
        </authorList>
    </citation>
    <scope>NUCLEOTIDE SEQUENCE</scope>
</reference>
<dbReference type="EMBL" id="CAMGYJ010000005">
    <property type="protein sequence ID" value="CAI0410067.1"/>
    <property type="molecule type" value="Genomic_DNA"/>
</dbReference>
<organism evidence="1 2">
    <name type="scientific">Linum tenue</name>
    <dbReference type="NCBI Taxonomy" id="586396"/>
    <lineage>
        <taxon>Eukaryota</taxon>
        <taxon>Viridiplantae</taxon>
        <taxon>Streptophyta</taxon>
        <taxon>Embryophyta</taxon>
        <taxon>Tracheophyta</taxon>
        <taxon>Spermatophyta</taxon>
        <taxon>Magnoliopsida</taxon>
        <taxon>eudicotyledons</taxon>
        <taxon>Gunneridae</taxon>
        <taxon>Pentapetalae</taxon>
        <taxon>rosids</taxon>
        <taxon>fabids</taxon>
        <taxon>Malpighiales</taxon>
        <taxon>Linaceae</taxon>
        <taxon>Linum</taxon>
    </lineage>
</organism>
<dbReference type="GO" id="GO:0005634">
    <property type="term" value="C:nucleus"/>
    <property type="evidence" value="ECO:0007669"/>
    <property type="project" value="TreeGrafter"/>
</dbReference>
<gene>
    <name evidence="1" type="ORF">LITE_LOCUS14595</name>
</gene>
<name>A0AAV0JJE0_9ROSI</name>
<dbReference type="PANTHER" id="PTHR34661:SF8">
    <property type="entry name" value="ALPHA-CRYSTALLIN DOMAIN-CONTAINING PROTEIN 22.3"/>
    <property type="match status" value="1"/>
</dbReference>
<keyword evidence="2" id="KW-1185">Reference proteome</keyword>
<dbReference type="AlphaFoldDB" id="A0AAV0JJE0"/>
<evidence type="ECO:0000313" key="2">
    <source>
        <dbReference type="Proteomes" id="UP001154282"/>
    </source>
</evidence>
<dbReference type="PANTHER" id="PTHR34661">
    <property type="entry name" value="INCREASED DNA METHYLATION 3"/>
    <property type="match status" value="1"/>
</dbReference>
<dbReference type="InterPro" id="IPR039321">
    <property type="entry name" value="IDM2/3-like"/>
</dbReference>
<accession>A0AAV0JJE0</accession>
<evidence type="ECO:0000313" key="1">
    <source>
        <dbReference type="EMBL" id="CAI0410067.1"/>
    </source>
</evidence>
<dbReference type="Proteomes" id="UP001154282">
    <property type="component" value="Unassembled WGS sequence"/>
</dbReference>
<sequence length="109" mass="11468">MGRLGVEPANAEDPSMVLFPNGTTKAELANILNRNKGAITLFGAAAVLRIGSGIGPMNIGESEAFYIFRVSLPGVSANDRSFSCVVDPTGMVEIQGVSTAWEQVVERPS</sequence>
<protein>
    <submittedName>
        <fullName evidence="1">Uncharacterized protein</fullName>
    </submittedName>
</protein>